<organism evidence="1">
    <name type="scientific">freshwater metagenome</name>
    <dbReference type="NCBI Taxonomy" id="449393"/>
    <lineage>
        <taxon>unclassified sequences</taxon>
        <taxon>metagenomes</taxon>
        <taxon>ecological metagenomes</taxon>
    </lineage>
</organism>
<dbReference type="InterPro" id="IPR019151">
    <property type="entry name" value="Proteasome_assmbl_chaperone_2"/>
</dbReference>
<dbReference type="EMBL" id="CAEZSZ010000041">
    <property type="protein sequence ID" value="CAB4553881.1"/>
    <property type="molecule type" value="Genomic_DNA"/>
</dbReference>
<reference evidence="1" key="1">
    <citation type="submission" date="2020-05" db="EMBL/GenBank/DDBJ databases">
        <authorList>
            <person name="Chiriac C."/>
            <person name="Salcher M."/>
            <person name="Ghai R."/>
            <person name="Kavagutti S V."/>
        </authorList>
    </citation>
    <scope>NUCLEOTIDE SEQUENCE</scope>
</reference>
<evidence type="ECO:0000313" key="1">
    <source>
        <dbReference type="EMBL" id="CAB4553881.1"/>
    </source>
</evidence>
<dbReference type="SUPFAM" id="SSF159659">
    <property type="entry name" value="Cgl1923-like"/>
    <property type="match status" value="1"/>
</dbReference>
<protein>
    <submittedName>
        <fullName evidence="1">Unannotated protein</fullName>
    </submittedName>
</protein>
<dbReference type="Pfam" id="PF09754">
    <property type="entry name" value="PAC2"/>
    <property type="match status" value="1"/>
</dbReference>
<accession>A0A6J6CR19</accession>
<dbReference type="AlphaFoldDB" id="A0A6J6CR19"/>
<dbReference type="InterPro" id="IPR008492">
    <property type="entry name" value="Rv2714-like"/>
</dbReference>
<dbReference type="InterPro" id="IPR038389">
    <property type="entry name" value="PSMG2_sf"/>
</dbReference>
<name>A0A6J6CR19_9ZZZZ</name>
<dbReference type="PIRSF" id="PIRSF028754">
    <property type="entry name" value="UCP028754"/>
    <property type="match status" value="1"/>
</dbReference>
<sequence>MTHSKRLYALEPGFAEVPLGLHMIAGLTGFTDAGSTLGQLADQIFANFTTKLVVRFKNDELLDYRSRRPVMFFERDHIEDYEPATLGIYLVHDEANQPFLYLHGYEPDLRWEEFSESILELVADLAVADFTWVHAIPFPIPHTREVGIAVSGNRKDIIDAVSEWKPQTQVPGNILHLLEYRLSKKRLPTIGFVMLVPHYLSESEYPDSALMALEQVASATGLVFPTDAIREDGLEFHRKLVKQIEKNEDLQKLVASLEQGYSKDLSGLTRSPIAKPKSKLPNAEEIAAELEDYLAIRRKNSADEGFTN</sequence>
<proteinExistence type="predicted"/>
<dbReference type="Gene3D" id="3.40.50.10900">
    <property type="entry name" value="PAC-like subunit"/>
    <property type="match status" value="1"/>
</dbReference>
<gene>
    <name evidence="1" type="ORF">UFOPK1561_00472</name>
</gene>